<comment type="caution">
    <text evidence="1">The sequence shown here is derived from an EMBL/GenBank/DDBJ whole genome shotgun (WGS) entry which is preliminary data.</text>
</comment>
<sequence length="196" mass="22339">MGIAYILEMRVEKGWLKLIRRFEEILRERIGDRIVRIIARSSPEDLIYGSNVAVVVERADTDLTREVSRAALDAMEEVGMEGLSPITISEGDPIEISFMGRYEKRIAGEDEWIKLIRRFEEILRERIGDRFIRLVARPSPDDLVYESNVAVVVRKADLNTMREVSRAALDAMEEVGMEGLSPITISEGDPMEHEFG</sequence>
<evidence type="ECO:0000313" key="1">
    <source>
        <dbReference type="EMBL" id="RSN68227.1"/>
    </source>
</evidence>
<name>A0A3R9PDC9_9CREN</name>
<dbReference type="AlphaFoldDB" id="A0A3R9PDC9"/>
<gene>
    <name evidence="1" type="ORF">D9Q81_06605</name>
</gene>
<protein>
    <submittedName>
        <fullName evidence="1">Uncharacterized protein</fullName>
    </submittedName>
</protein>
<accession>A0A3R9PDC9</accession>
<organism evidence="1 2">
    <name type="scientific">Candidatus Korarchaeum cryptofilum</name>
    <dbReference type="NCBI Taxonomy" id="498846"/>
    <lineage>
        <taxon>Archaea</taxon>
        <taxon>Thermoproteota</taxon>
        <taxon>Candidatus Korarchaeia</taxon>
        <taxon>Candidatus Korarchaeales</taxon>
        <taxon>Candidatus Korarchaeaceae</taxon>
        <taxon>Candidatus Korarchaeum</taxon>
    </lineage>
</organism>
<dbReference type="RefSeq" id="WP_125742141.1">
    <property type="nucleotide sequence ID" value="NZ_RCOR01000033.1"/>
</dbReference>
<dbReference type="Proteomes" id="UP000278149">
    <property type="component" value="Unassembled WGS sequence"/>
</dbReference>
<evidence type="ECO:0000313" key="2">
    <source>
        <dbReference type="Proteomes" id="UP000278149"/>
    </source>
</evidence>
<reference evidence="1 2" key="1">
    <citation type="submission" date="2018-10" db="EMBL/GenBank/DDBJ databases">
        <title>Co-occurring genomic capacity for anaerobic methane metabolism and dissimilatory sulfite reduction discovered in the Korarchaeota.</title>
        <authorList>
            <person name="Mckay L.J."/>
            <person name="Dlakic M."/>
            <person name="Fields M.W."/>
            <person name="Delmont T.O."/>
            <person name="Eren A.M."/>
            <person name="Jay Z.J."/>
            <person name="Klingelsmith K.B."/>
            <person name="Rusch D.B."/>
            <person name="Inskeep W.P."/>
        </authorList>
    </citation>
    <scope>NUCLEOTIDE SEQUENCE [LARGE SCALE GENOMIC DNA]</scope>
    <source>
        <strain evidence="1 2">WS</strain>
    </source>
</reference>
<dbReference type="EMBL" id="RCOR01000033">
    <property type="protein sequence ID" value="RSN68227.1"/>
    <property type="molecule type" value="Genomic_DNA"/>
</dbReference>
<proteinExistence type="predicted"/>